<evidence type="ECO:0000313" key="2">
    <source>
        <dbReference type="EMBL" id="KAK0708476.1"/>
    </source>
</evidence>
<evidence type="ECO:0000256" key="1">
    <source>
        <dbReference type="SAM" id="MobiDB-lite"/>
    </source>
</evidence>
<dbReference type="AlphaFoldDB" id="A0AA40A368"/>
<reference evidence="2" key="1">
    <citation type="submission" date="2023-06" db="EMBL/GenBank/DDBJ databases">
        <title>Genome-scale phylogeny and comparative genomics of the fungal order Sordariales.</title>
        <authorList>
            <consortium name="Lawrence Berkeley National Laboratory"/>
            <person name="Hensen N."/>
            <person name="Bonometti L."/>
            <person name="Westerberg I."/>
            <person name="Brannstrom I.O."/>
            <person name="Guillou S."/>
            <person name="Cros-Aarteil S."/>
            <person name="Calhoun S."/>
            <person name="Haridas S."/>
            <person name="Kuo A."/>
            <person name="Mondo S."/>
            <person name="Pangilinan J."/>
            <person name="Riley R."/>
            <person name="Labutti K."/>
            <person name="Andreopoulos B."/>
            <person name="Lipzen A."/>
            <person name="Chen C."/>
            <person name="Yanf M."/>
            <person name="Daum C."/>
            <person name="Ng V."/>
            <person name="Clum A."/>
            <person name="Steindorff A."/>
            <person name="Ohm R."/>
            <person name="Martin F."/>
            <person name="Silar P."/>
            <person name="Natvig D."/>
            <person name="Lalanne C."/>
            <person name="Gautier V."/>
            <person name="Ament-Velasquez S.L."/>
            <person name="Kruys A."/>
            <person name="Hutchinson M.I."/>
            <person name="Powell A.J."/>
            <person name="Barry K."/>
            <person name="Miller A.N."/>
            <person name="Grigoriev I.V."/>
            <person name="Debuchy R."/>
            <person name="Gladieux P."/>
            <person name="Thoren M.H."/>
            <person name="Johannesson H."/>
        </authorList>
    </citation>
    <scope>NUCLEOTIDE SEQUENCE</scope>
    <source>
        <strain evidence="2">SMH4607-1</strain>
    </source>
</reference>
<feature type="compositionally biased region" description="Low complexity" evidence="1">
    <location>
        <begin position="957"/>
        <end position="980"/>
    </location>
</feature>
<evidence type="ECO:0000313" key="3">
    <source>
        <dbReference type="Proteomes" id="UP001172102"/>
    </source>
</evidence>
<comment type="caution">
    <text evidence="2">The sequence shown here is derived from an EMBL/GenBank/DDBJ whole genome shotgun (WGS) entry which is preliminary data.</text>
</comment>
<feature type="region of interest" description="Disordered" evidence="1">
    <location>
        <begin position="368"/>
        <end position="411"/>
    </location>
</feature>
<feature type="region of interest" description="Disordered" evidence="1">
    <location>
        <begin position="895"/>
        <end position="981"/>
    </location>
</feature>
<feature type="compositionally biased region" description="Basic and acidic residues" evidence="1">
    <location>
        <begin position="916"/>
        <end position="929"/>
    </location>
</feature>
<protein>
    <submittedName>
        <fullName evidence="2">Uncharacterized protein</fullName>
    </submittedName>
</protein>
<proteinExistence type="predicted"/>
<dbReference type="Proteomes" id="UP001172102">
    <property type="component" value="Unassembled WGS sequence"/>
</dbReference>
<gene>
    <name evidence="2" type="ORF">B0H67DRAFT_341006</name>
</gene>
<dbReference type="EMBL" id="JAUKUA010000006">
    <property type="protein sequence ID" value="KAK0708476.1"/>
    <property type="molecule type" value="Genomic_DNA"/>
</dbReference>
<keyword evidence="3" id="KW-1185">Reference proteome</keyword>
<feature type="compositionally biased region" description="Basic and acidic residues" evidence="1">
    <location>
        <begin position="371"/>
        <end position="389"/>
    </location>
</feature>
<name>A0AA40A368_9PEZI</name>
<organism evidence="2 3">
    <name type="scientific">Lasiosphaeris hirsuta</name>
    <dbReference type="NCBI Taxonomy" id="260670"/>
    <lineage>
        <taxon>Eukaryota</taxon>
        <taxon>Fungi</taxon>
        <taxon>Dikarya</taxon>
        <taxon>Ascomycota</taxon>
        <taxon>Pezizomycotina</taxon>
        <taxon>Sordariomycetes</taxon>
        <taxon>Sordariomycetidae</taxon>
        <taxon>Sordariales</taxon>
        <taxon>Lasiosphaeriaceae</taxon>
        <taxon>Lasiosphaeris</taxon>
    </lineage>
</organism>
<sequence length="1019" mass="113936">MNREVEVLGEDSQILFGAPLGPRNSPLWPGSCRNVFRHIRQINTYNPDQYQGCISADSLYKPWKEQTVLRSKQIARLVKGNVHKGQNAHEPADGLDELERAVLARFTVEVACLKCRARLWHEAEAMTDGRNSHGQAEQRRSCLSEQHNPEFCNQLLFHEVQVDHNIIDPPDAVDSPDQRYELAKQPYKIYGLRKSHDLRQWLGVRRPDGPRSPSDGQNGAADGAPLFPFLVVRNVPDSQPGNETELGTEAGSTIRRLLKLRYEQLQGAGADEDADFHIPPLIWLISRRGAEWSLHAGYIEKIKRNMKAHCRILQLWKGSLHNGKDAFRLLLHIDYVADWAREVYRGDVVRALKCRQITATTVAQPSLPVINDRRQDVESGADSHEEADKPTSATAARRDRNGETGSDQDALRIFDSPHGAMRDARYIRSRFLGIYVTEDNFTMLMRTAVSAEESKKLASNILSCLKAAWRVRRDALDTLEALWTETDRLGLDTYPPDKAFLAVFTTAAYFAPDWEQTREIAYLAVAETLVDGLLEVAGQHRFPREEGLGAPFLDSDTLIGTLEIHLRNTAEANLLGCSARACWETGITLTPGGGGMAADDAPERIPSDVLRPMCVEKRDGKVVHRLDVAVKRLQIPKARNFIYDLYRRHKIGQNEPSSSLFRISDYLDVLGSPKQLGEQRYITAPFCTWVEADTKFPDEGDPDFVLVTATSDSMDKAFAERQSSFCVFAMNPDAARDAASSPDALLQAAENGWHFTTRRLDRVMSRGGGSRAWNIPMTTYLVCGHQETLAANILAYLQHLSAEAQARGKMVPNAEVDTQPGSLKFWRPNPKGKGLNMGLEMANKNAKQTPHILDVLMLAESLPHRKRLRSVMWRMPTHRNMFIRKEDVRRNEDGTFRWVHPKSTAQMAAEPDDDPYPTREAEVAGERSSGRRGKRPVESPAGPSSSPKKARLLPSDAGGESSRVAESSSSGASRAATTTVDHYSRFEPQDWATDQDLQALLEQGAFGGSKPKHLETPFP</sequence>
<accession>A0AA40A368</accession>